<evidence type="ECO:0008006" key="2">
    <source>
        <dbReference type="Google" id="ProtNLM"/>
    </source>
</evidence>
<dbReference type="EMBL" id="CP158375">
    <property type="protein sequence ID" value="XDO96225.1"/>
    <property type="molecule type" value="Genomic_DNA"/>
</dbReference>
<gene>
    <name evidence="1" type="ORF">ABOZ73_15805</name>
</gene>
<proteinExistence type="predicted"/>
<name>A0AB39KRI4_9CAUL</name>
<evidence type="ECO:0000313" key="1">
    <source>
        <dbReference type="EMBL" id="XDO96225.1"/>
    </source>
</evidence>
<dbReference type="RefSeq" id="WP_369059079.1">
    <property type="nucleotide sequence ID" value="NZ_CP158375.1"/>
</dbReference>
<protein>
    <recommendedName>
        <fullName evidence="2">Plasmid mobilization relaxosome protein MobC</fullName>
    </recommendedName>
</protein>
<accession>A0AB39KRI4</accession>
<sequence>MTQAQLVLNGSPAAIAKLRRLVKSAGGDEAFIKRVLAMASRPAPPNLGDQHRLGKGRILAAVHLSAEEVEEIKRRAEPLGFTRGGWMRALFRAHVRRQPQLPPETLKETSAVRYELQRVGHSLRDIARRLDERGERTAAADVERIWRQARGELVGLRATLAGNLLWWDGEDD</sequence>
<reference evidence="1" key="1">
    <citation type="submission" date="2024-06" db="EMBL/GenBank/DDBJ databases">
        <title>Caulobacter inopinatus, sp. nov.</title>
        <authorList>
            <person name="Donachie S.P."/>
        </authorList>
    </citation>
    <scope>NUCLEOTIDE SEQUENCE</scope>
    <source>
        <strain evidence="1">73W</strain>
    </source>
</reference>
<organism evidence="1">
    <name type="scientific">Caulobacter sp. 73W</name>
    <dbReference type="NCBI Taxonomy" id="3161137"/>
    <lineage>
        <taxon>Bacteria</taxon>
        <taxon>Pseudomonadati</taxon>
        <taxon>Pseudomonadota</taxon>
        <taxon>Alphaproteobacteria</taxon>
        <taxon>Caulobacterales</taxon>
        <taxon>Caulobacteraceae</taxon>
        <taxon>Caulobacter</taxon>
    </lineage>
</organism>
<dbReference type="AlphaFoldDB" id="A0AB39KRI4"/>